<dbReference type="Proteomes" id="UP000677228">
    <property type="component" value="Unassembled WGS sequence"/>
</dbReference>
<dbReference type="AlphaFoldDB" id="A0A8S2VKE1"/>
<organism evidence="2 4">
    <name type="scientific">Didymodactylos carnosus</name>
    <dbReference type="NCBI Taxonomy" id="1234261"/>
    <lineage>
        <taxon>Eukaryota</taxon>
        <taxon>Metazoa</taxon>
        <taxon>Spiralia</taxon>
        <taxon>Gnathifera</taxon>
        <taxon>Rotifera</taxon>
        <taxon>Eurotatoria</taxon>
        <taxon>Bdelloidea</taxon>
        <taxon>Philodinida</taxon>
        <taxon>Philodinidae</taxon>
        <taxon>Didymodactylos</taxon>
    </lineage>
</organism>
<dbReference type="EMBL" id="CAJOBC010102276">
    <property type="protein sequence ID" value="CAF4478970.1"/>
    <property type="molecule type" value="Genomic_DNA"/>
</dbReference>
<dbReference type="EMBL" id="CAJNOK010047455">
    <property type="protein sequence ID" value="CAF1587862.1"/>
    <property type="molecule type" value="Genomic_DNA"/>
</dbReference>
<proteinExistence type="predicted"/>
<evidence type="ECO:0000313" key="3">
    <source>
        <dbReference type="EMBL" id="CAF4478970.1"/>
    </source>
</evidence>
<name>A0A8S2VKE1_9BILA</name>
<comment type="caution">
    <text evidence="2">The sequence shown here is derived from an EMBL/GenBank/DDBJ whole genome shotgun (WGS) entry which is preliminary data.</text>
</comment>
<dbReference type="Proteomes" id="UP000681722">
    <property type="component" value="Unassembled WGS sequence"/>
</dbReference>
<protein>
    <submittedName>
        <fullName evidence="2">Uncharacterized protein</fullName>
    </submittedName>
</protein>
<sequence length="91" mass="10005">MQPQILPSISSSIMLGTQSSCYAITDISNQYQQYGSCHPNSNQDGLNQSVLASQSPEAQQYDFHHLYSSNPTVNCLALSVPHTDLTENTKE</sequence>
<reference evidence="2" key="1">
    <citation type="submission" date="2021-02" db="EMBL/GenBank/DDBJ databases">
        <authorList>
            <person name="Nowell W R."/>
        </authorList>
    </citation>
    <scope>NUCLEOTIDE SEQUENCE</scope>
</reference>
<evidence type="ECO:0000313" key="2">
    <source>
        <dbReference type="EMBL" id="CAF4390324.1"/>
    </source>
</evidence>
<accession>A0A8S2VKE1</accession>
<dbReference type="EMBL" id="CAJOBA010070758">
    <property type="protein sequence ID" value="CAF4390324.1"/>
    <property type="molecule type" value="Genomic_DNA"/>
</dbReference>
<evidence type="ECO:0000313" key="4">
    <source>
        <dbReference type="Proteomes" id="UP000682733"/>
    </source>
</evidence>
<dbReference type="Proteomes" id="UP000682733">
    <property type="component" value="Unassembled WGS sequence"/>
</dbReference>
<gene>
    <name evidence="1" type="ORF">OVA965_LOCUS41371</name>
    <name evidence="3" type="ORF">SRO942_LOCUS43718</name>
    <name evidence="2" type="ORF">TMI583_LOCUS43001</name>
</gene>
<evidence type="ECO:0000313" key="1">
    <source>
        <dbReference type="EMBL" id="CAF1587862.1"/>
    </source>
</evidence>